<evidence type="ECO:0000313" key="3">
    <source>
        <dbReference type="Proteomes" id="UP001205867"/>
    </source>
</evidence>
<accession>A0AAP3AFM6</accession>
<dbReference type="PANTHER" id="PTHR42928">
    <property type="entry name" value="TRICARBOXYLATE-BINDING PROTEIN"/>
    <property type="match status" value="1"/>
</dbReference>
<dbReference type="InterPro" id="IPR005064">
    <property type="entry name" value="BUG"/>
</dbReference>
<dbReference type="InterPro" id="IPR042100">
    <property type="entry name" value="Bug_dom1"/>
</dbReference>
<dbReference type="AlphaFoldDB" id="A0AAP3AFM6"/>
<dbReference type="Pfam" id="PF03401">
    <property type="entry name" value="TctC"/>
    <property type="match status" value="1"/>
</dbReference>
<sequence>MSSTSPDGPPRRRTGIGRIVFSVIAVLTVLAASAFSVRSASGGNDIRTNLTLIAPAAAGGGWDSFQRELQQTMRVNGLVNNVQVVNIPGAGGNIALGQLTTLEDANNLMVGGTGQIAAHAARGTGPELSQVTAVSRVVEEYSLVVVPADSPYQSMDDLVTAWRADPAHVAWTGGGSFDQLVMADIARTADVPVADTTYIPSDGGGEAIQALLNGTAQASAGGFADIYPQVQAGRLRALGVVAAEPLAGVEEIPTLRSQGYDVTLTNWRALFVPPGVSAEERTELEALIAEAVDTPEWKEAVQRNYWNPVPLSGAELEEFIAAEKERIGTLTEEIK</sequence>
<dbReference type="CDD" id="cd07012">
    <property type="entry name" value="PBP2_Bug_TTT"/>
    <property type="match status" value="1"/>
</dbReference>
<reference evidence="2" key="1">
    <citation type="submission" date="2023-06" db="EMBL/GenBank/DDBJ databases">
        <title>lsaBGC provides a comprehensive framework for evolutionary analysis of biosynthetic gene clusters within focal taxa.</title>
        <authorList>
            <person name="Salamzade R."/>
            <person name="Sandstrom S."/>
            <person name="Kalan L.R."/>
        </authorList>
    </citation>
    <scope>NUCLEOTIDE SEQUENCE</scope>
    <source>
        <strain evidence="2">P3-SID899</strain>
    </source>
</reference>
<dbReference type="Gene3D" id="3.40.190.10">
    <property type="entry name" value="Periplasmic binding protein-like II"/>
    <property type="match status" value="1"/>
</dbReference>
<evidence type="ECO:0000313" key="2">
    <source>
        <dbReference type="EMBL" id="MCV7628302.1"/>
    </source>
</evidence>
<proteinExistence type="inferred from homology"/>
<gene>
    <name evidence="2" type="ORF">M3A82_002940</name>
</gene>
<evidence type="ECO:0000256" key="1">
    <source>
        <dbReference type="ARBA" id="ARBA00006987"/>
    </source>
</evidence>
<name>A0AAP3AFM6_MICLU</name>
<dbReference type="PANTHER" id="PTHR42928:SF3">
    <property type="entry name" value="UPF0065 PROTEIN YFLP"/>
    <property type="match status" value="1"/>
</dbReference>
<dbReference type="RefSeq" id="WP_049160752.1">
    <property type="nucleotide sequence ID" value="NZ_JACLBY010000022.1"/>
</dbReference>
<protein>
    <submittedName>
        <fullName evidence="2">Tripartite tricarboxylate transporter substrate-binding protein</fullName>
    </submittedName>
</protein>
<organism evidence="2 3">
    <name type="scientific">Micrococcus luteus</name>
    <name type="common">Micrococcus lysodeikticus</name>
    <dbReference type="NCBI Taxonomy" id="1270"/>
    <lineage>
        <taxon>Bacteria</taxon>
        <taxon>Bacillati</taxon>
        <taxon>Actinomycetota</taxon>
        <taxon>Actinomycetes</taxon>
        <taxon>Micrococcales</taxon>
        <taxon>Micrococcaceae</taxon>
        <taxon>Micrococcus</taxon>
    </lineage>
</organism>
<dbReference type="Proteomes" id="UP001205867">
    <property type="component" value="Unassembled WGS sequence"/>
</dbReference>
<comment type="caution">
    <text evidence="2">The sequence shown here is derived from an EMBL/GenBank/DDBJ whole genome shotgun (WGS) entry which is preliminary data.</text>
</comment>
<dbReference type="Gene3D" id="3.40.190.150">
    <property type="entry name" value="Bordetella uptake gene, domain 1"/>
    <property type="match status" value="1"/>
</dbReference>
<dbReference type="SUPFAM" id="SSF53850">
    <property type="entry name" value="Periplasmic binding protein-like II"/>
    <property type="match status" value="1"/>
</dbReference>
<dbReference type="PIRSF" id="PIRSF017082">
    <property type="entry name" value="YflP"/>
    <property type="match status" value="1"/>
</dbReference>
<dbReference type="EMBL" id="JALXKZ020000003">
    <property type="protein sequence ID" value="MCV7628302.1"/>
    <property type="molecule type" value="Genomic_DNA"/>
</dbReference>
<comment type="similarity">
    <text evidence="1">Belongs to the UPF0065 (bug) family.</text>
</comment>